<keyword evidence="5" id="KW-0029">Amino-acid transport</keyword>
<dbReference type="InterPro" id="IPR000515">
    <property type="entry name" value="MetI-like"/>
</dbReference>
<dbReference type="CDD" id="cd06261">
    <property type="entry name" value="TM_PBP2"/>
    <property type="match status" value="1"/>
</dbReference>
<comment type="subcellular location">
    <subcellularLocation>
        <location evidence="1 8">Cell membrane</location>
        <topology evidence="1 8">Multi-pass membrane protein</topology>
    </subcellularLocation>
</comment>
<organism evidence="10 11">
    <name type="scientific">Bogoriella caseilytica</name>
    <dbReference type="NCBI Taxonomy" id="56055"/>
    <lineage>
        <taxon>Bacteria</taxon>
        <taxon>Bacillati</taxon>
        <taxon>Actinomycetota</taxon>
        <taxon>Actinomycetes</taxon>
        <taxon>Micrococcales</taxon>
        <taxon>Bogoriellaceae</taxon>
        <taxon>Bogoriella</taxon>
    </lineage>
</organism>
<accession>A0A3N2B9V0</accession>
<evidence type="ECO:0000256" key="7">
    <source>
        <dbReference type="ARBA" id="ARBA00023136"/>
    </source>
</evidence>
<keyword evidence="11" id="KW-1185">Reference proteome</keyword>
<evidence type="ECO:0000256" key="8">
    <source>
        <dbReference type="RuleBase" id="RU363032"/>
    </source>
</evidence>
<keyword evidence="6 8" id="KW-1133">Transmembrane helix</keyword>
<feature type="domain" description="ABC transmembrane type-1" evidence="9">
    <location>
        <begin position="26"/>
        <end position="209"/>
    </location>
</feature>
<evidence type="ECO:0000256" key="6">
    <source>
        <dbReference type="ARBA" id="ARBA00022989"/>
    </source>
</evidence>
<dbReference type="EMBL" id="RKHK01000001">
    <property type="protein sequence ID" value="ROR72026.1"/>
    <property type="molecule type" value="Genomic_DNA"/>
</dbReference>
<dbReference type="PANTHER" id="PTHR30614:SF0">
    <property type="entry name" value="L-CYSTINE TRANSPORT SYSTEM PERMEASE PROTEIN TCYL"/>
    <property type="match status" value="1"/>
</dbReference>
<gene>
    <name evidence="10" type="ORF">EDD31_0371</name>
</gene>
<sequence length="219" mass="24464">MEDEASGIWNWDRAFAVFPELLEAFLQVTLVATVVGSLIAAVVGLVVAMTRKLAPAWIAWPVHGFMEFIRMTPVVVQLLFAYYAFNFDPLATGIVVLGIHYAAYMAEVYRSGIDAVPKGQWEAATALSMSPGRTWLKVIIPQSLRTVVPALGTWVISMFKDTPFLMVIFITDMVRRAQVYGGQHYAYTEAITLAGLIFLAASYPTYLLMKQLEKRLARY</sequence>
<evidence type="ECO:0000256" key="1">
    <source>
        <dbReference type="ARBA" id="ARBA00004651"/>
    </source>
</evidence>
<dbReference type="PANTHER" id="PTHR30614">
    <property type="entry name" value="MEMBRANE COMPONENT OF AMINO ACID ABC TRANSPORTER"/>
    <property type="match status" value="1"/>
</dbReference>
<dbReference type="Proteomes" id="UP000280668">
    <property type="component" value="Unassembled WGS sequence"/>
</dbReference>
<keyword evidence="7 8" id="KW-0472">Membrane</keyword>
<dbReference type="Gene3D" id="1.10.3720.10">
    <property type="entry name" value="MetI-like"/>
    <property type="match status" value="1"/>
</dbReference>
<proteinExistence type="inferred from homology"/>
<evidence type="ECO:0000313" key="11">
    <source>
        <dbReference type="Proteomes" id="UP000280668"/>
    </source>
</evidence>
<dbReference type="PROSITE" id="PS50928">
    <property type="entry name" value="ABC_TM1"/>
    <property type="match status" value="1"/>
</dbReference>
<evidence type="ECO:0000313" key="10">
    <source>
        <dbReference type="EMBL" id="ROR72026.1"/>
    </source>
</evidence>
<keyword evidence="2 8" id="KW-0813">Transport</keyword>
<dbReference type="InterPro" id="IPR043429">
    <property type="entry name" value="ArtM/GltK/GlnP/TcyL/YhdX-like"/>
</dbReference>
<dbReference type="NCBIfam" id="TIGR01726">
    <property type="entry name" value="HEQRo_perm_3TM"/>
    <property type="match status" value="1"/>
</dbReference>
<dbReference type="InterPro" id="IPR035906">
    <property type="entry name" value="MetI-like_sf"/>
</dbReference>
<feature type="transmembrane region" description="Helical" evidence="8">
    <location>
        <begin position="147"/>
        <end position="170"/>
    </location>
</feature>
<feature type="transmembrane region" description="Helical" evidence="8">
    <location>
        <begin position="24"/>
        <end position="47"/>
    </location>
</feature>
<reference evidence="10 11" key="1">
    <citation type="submission" date="2018-11" db="EMBL/GenBank/DDBJ databases">
        <title>Sequencing the genomes of 1000 actinobacteria strains.</title>
        <authorList>
            <person name="Klenk H.-P."/>
        </authorList>
    </citation>
    <scope>NUCLEOTIDE SEQUENCE [LARGE SCALE GENOMIC DNA]</scope>
    <source>
        <strain evidence="10 11">DSM 11294</strain>
    </source>
</reference>
<protein>
    <submittedName>
        <fullName evidence="10">Amino acid ABC transporter membrane protein 2 (PAAT family)</fullName>
    </submittedName>
</protein>
<dbReference type="GO" id="GO:0006865">
    <property type="term" value="P:amino acid transport"/>
    <property type="evidence" value="ECO:0007669"/>
    <property type="project" value="UniProtKB-KW"/>
</dbReference>
<keyword evidence="3" id="KW-1003">Cell membrane</keyword>
<dbReference type="OrthoDB" id="9814902at2"/>
<dbReference type="Pfam" id="PF00528">
    <property type="entry name" value="BPD_transp_1"/>
    <property type="match status" value="1"/>
</dbReference>
<comment type="caution">
    <text evidence="10">The sequence shown here is derived from an EMBL/GenBank/DDBJ whole genome shotgun (WGS) entry which is preliminary data.</text>
</comment>
<dbReference type="InterPro" id="IPR010065">
    <property type="entry name" value="AA_ABC_transptr_permease_3TM"/>
</dbReference>
<evidence type="ECO:0000256" key="4">
    <source>
        <dbReference type="ARBA" id="ARBA00022692"/>
    </source>
</evidence>
<name>A0A3N2B9V0_9MICO</name>
<dbReference type="SUPFAM" id="SSF161098">
    <property type="entry name" value="MetI-like"/>
    <property type="match status" value="1"/>
</dbReference>
<dbReference type="RefSeq" id="WP_123302661.1">
    <property type="nucleotide sequence ID" value="NZ_RKHK01000001.1"/>
</dbReference>
<comment type="similarity">
    <text evidence="8">Belongs to the binding-protein-dependent transport system permease family.</text>
</comment>
<evidence type="ECO:0000256" key="3">
    <source>
        <dbReference type="ARBA" id="ARBA00022475"/>
    </source>
</evidence>
<dbReference type="AlphaFoldDB" id="A0A3N2B9V0"/>
<evidence type="ECO:0000256" key="5">
    <source>
        <dbReference type="ARBA" id="ARBA00022970"/>
    </source>
</evidence>
<keyword evidence="4 8" id="KW-0812">Transmembrane</keyword>
<dbReference type="GO" id="GO:0022857">
    <property type="term" value="F:transmembrane transporter activity"/>
    <property type="evidence" value="ECO:0007669"/>
    <property type="project" value="InterPro"/>
</dbReference>
<evidence type="ECO:0000259" key="9">
    <source>
        <dbReference type="PROSITE" id="PS50928"/>
    </source>
</evidence>
<dbReference type="InterPro" id="IPR014341">
    <property type="entry name" value="Ectoine_EhuD"/>
</dbReference>
<feature type="transmembrane region" description="Helical" evidence="8">
    <location>
        <begin position="190"/>
        <end position="209"/>
    </location>
</feature>
<dbReference type="NCBIfam" id="TIGR03003">
    <property type="entry name" value="ectoine_ehuD"/>
    <property type="match status" value="1"/>
</dbReference>
<dbReference type="GO" id="GO:0043190">
    <property type="term" value="C:ATP-binding cassette (ABC) transporter complex"/>
    <property type="evidence" value="ECO:0007669"/>
    <property type="project" value="InterPro"/>
</dbReference>
<evidence type="ECO:0000256" key="2">
    <source>
        <dbReference type="ARBA" id="ARBA00022448"/>
    </source>
</evidence>